<dbReference type="NCBIfam" id="NF007240">
    <property type="entry name" value="PRK09677.1"/>
    <property type="match status" value="1"/>
</dbReference>
<dbReference type="PANTHER" id="PTHR23416:SF78">
    <property type="entry name" value="LIPOPOLYSACCHARIDE BIOSYNTHESIS O-ACETYL TRANSFERASE WBBJ-RELATED"/>
    <property type="match status" value="1"/>
</dbReference>
<name>A0A066WTF8_9FLAO</name>
<dbReference type="PANTHER" id="PTHR23416">
    <property type="entry name" value="SIALIC ACID SYNTHASE-RELATED"/>
    <property type="match status" value="1"/>
</dbReference>
<evidence type="ECO:0000313" key="2">
    <source>
        <dbReference type="Proteomes" id="UP000027064"/>
    </source>
</evidence>
<dbReference type="CDD" id="cd04647">
    <property type="entry name" value="LbH_MAT_like"/>
    <property type="match status" value="1"/>
</dbReference>
<gene>
    <name evidence="1" type="ORF">FEM21_28980</name>
</gene>
<dbReference type="SUPFAM" id="SSF51161">
    <property type="entry name" value="Trimeric LpxA-like enzymes"/>
    <property type="match status" value="1"/>
</dbReference>
<dbReference type="InterPro" id="IPR011004">
    <property type="entry name" value="Trimer_LpxA-like_sf"/>
</dbReference>
<protein>
    <recommendedName>
        <fullName evidence="3">Acetyltransferase</fullName>
    </recommendedName>
</protein>
<dbReference type="eggNOG" id="COG0110">
    <property type="taxonomic scope" value="Bacteria"/>
</dbReference>
<dbReference type="EMBL" id="JNCA01000030">
    <property type="protein sequence ID" value="KDN53960.1"/>
    <property type="molecule type" value="Genomic_DNA"/>
</dbReference>
<dbReference type="OrthoDB" id="9801697at2"/>
<dbReference type="AlphaFoldDB" id="A0A066WTF8"/>
<dbReference type="InterPro" id="IPR051159">
    <property type="entry name" value="Hexapeptide_acetyltransf"/>
</dbReference>
<keyword evidence="2" id="KW-1185">Reference proteome</keyword>
<proteinExistence type="predicted"/>
<comment type="caution">
    <text evidence="1">The sequence shown here is derived from an EMBL/GenBank/DDBJ whole genome shotgun (WGS) entry which is preliminary data.</text>
</comment>
<organism evidence="1 2">
    <name type="scientific">Flavobacterium seoulense</name>
    <dbReference type="NCBI Taxonomy" id="1492738"/>
    <lineage>
        <taxon>Bacteria</taxon>
        <taxon>Pseudomonadati</taxon>
        <taxon>Bacteroidota</taxon>
        <taxon>Flavobacteriia</taxon>
        <taxon>Flavobacteriales</taxon>
        <taxon>Flavobacteriaceae</taxon>
        <taxon>Flavobacterium</taxon>
    </lineage>
</organism>
<sequence length="196" mass="21812">MIKRYSIFGLIRLLVSLIYTKIFYRQARLIRLPFDIRNKRNIKIGKNFTAGFGCRIEVFPLNEDNEICIVIGENVQINDYVHIGAVGSITIGDNVLMASKIYISDHNHGSYDELISDHPMSIPMDRKAICKPVVIGDNVWLGESVCVLPGVTIGEGCVVGALSVVTKSIPPYSIAVGSPAKVVKKYDFEINKWIKV</sequence>
<dbReference type="Gene3D" id="2.160.10.10">
    <property type="entry name" value="Hexapeptide repeat proteins"/>
    <property type="match status" value="1"/>
</dbReference>
<evidence type="ECO:0008006" key="3">
    <source>
        <dbReference type="Google" id="ProtNLM"/>
    </source>
</evidence>
<dbReference type="Proteomes" id="UP000027064">
    <property type="component" value="Unassembled WGS sequence"/>
</dbReference>
<dbReference type="RefSeq" id="WP_035661801.1">
    <property type="nucleotide sequence ID" value="NZ_JNCA01000030.1"/>
</dbReference>
<accession>A0A066WTF8</accession>
<reference evidence="1 2" key="1">
    <citation type="submission" date="2014-05" db="EMBL/GenBank/DDBJ databases">
        <title>Genome Sequence of Flavobacterium sp. EM1321.</title>
        <authorList>
            <person name="Shin S.-K."/>
            <person name="Yi H."/>
        </authorList>
    </citation>
    <scope>NUCLEOTIDE SEQUENCE [LARGE SCALE GENOMIC DNA]</scope>
    <source>
        <strain evidence="1 2">EM1321</strain>
    </source>
</reference>
<dbReference type="STRING" id="1492738.FEM21_28980"/>
<dbReference type="Pfam" id="PF00132">
    <property type="entry name" value="Hexapep"/>
    <property type="match status" value="1"/>
</dbReference>
<dbReference type="InterPro" id="IPR001451">
    <property type="entry name" value="Hexapep"/>
</dbReference>
<dbReference type="PATRIC" id="fig|1492738.3.peg.2886"/>
<evidence type="ECO:0000313" key="1">
    <source>
        <dbReference type="EMBL" id="KDN53960.1"/>
    </source>
</evidence>